<keyword evidence="3" id="KW-1185">Reference proteome</keyword>
<dbReference type="GO" id="GO:0006629">
    <property type="term" value="P:lipid metabolic process"/>
    <property type="evidence" value="ECO:0007669"/>
    <property type="project" value="InterPro"/>
</dbReference>
<accession>A0A158JLL4</accession>
<dbReference type="EMBL" id="FCOL02000023">
    <property type="protein sequence ID" value="SAL69555.1"/>
    <property type="molecule type" value="Genomic_DNA"/>
</dbReference>
<dbReference type="InterPro" id="IPR002921">
    <property type="entry name" value="Fungal_lipase-type"/>
</dbReference>
<dbReference type="AlphaFoldDB" id="A0A158JLL4"/>
<reference evidence="2" key="1">
    <citation type="submission" date="2016-01" db="EMBL/GenBank/DDBJ databases">
        <authorList>
            <person name="Peeters C."/>
        </authorList>
    </citation>
    <scope>NUCLEOTIDE SEQUENCE [LARGE SCALE GENOMIC DNA]</scope>
    <source>
        <strain evidence="2">LMG 22937</strain>
    </source>
</reference>
<dbReference type="InterPro" id="IPR051218">
    <property type="entry name" value="Sec_MonoDiacylglyc_Lipase"/>
</dbReference>
<dbReference type="CDD" id="cd00519">
    <property type="entry name" value="Lipase_3"/>
    <property type="match status" value="1"/>
</dbReference>
<dbReference type="InterPro" id="IPR029058">
    <property type="entry name" value="AB_hydrolase_fold"/>
</dbReference>
<dbReference type="PANTHER" id="PTHR45856:SF24">
    <property type="entry name" value="FUNGAL LIPASE-LIKE DOMAIN-CONTAINING PROTEIN"/>
    <property type="match status" value="1"/>
</dbReference>
<proteinExistence type="predicted"/>
<evidence type="ECO:0000313" key="3">
    <source>
        <dbReference type="Proteomes" id="UP000054925"/>
    </source>
</evidence>
<protein>
    <submittedName>
        <fullName evidence="2">Lipase (Class 3)</fullName>
    </submittedName>
</protein>
<name>A0A158JLL4_9BURK</name>
<dbReference type="Proteomes" id="UP000054925">
    <property type="component" value="Unassembled WGS sequence"/>
</dbReference>
<sequence>MPSIEYDPSRLALLSPEARPTVFARGMVYTSLQVAVEAARLAYVRAEEGGAARQGLVDALDSIGFSQPAIFTDDKTGSAAFAAFRAVDGLAIVSFRGTQPDEVSDLATDLHANRRPWKPGMGNVHAGFATAALSLEEPIAEWLGTGGAARKQLILTGHSLGAAMATLLATVFPATELVTLGSPRVGDEAFAACFGGLRATRLVDCCDVVTELPPASASYMHVVDMTYITRSGMLDPGIDPAGVASDRSGARSSYLFDYAWKIGNVLLRDLADHAPINYVRGVFA</sequence>
<dbReference type="PANTHER" id="PTHR45856">
    <property type="entry name" value="ALPHA/BETA-HYDROLASES SUPERFAMILY PROTEIN"/>
    <property type="match status" value="1"/>
</dbReference>
<evidence type="ECO:0000313" key="2">
    <source>
        <dbReference type="EMBL" id="SAL69555.1"/>
    </source>
</evidence>
<dbReference type="RefSeq" id="WP_087657889.1">
    <property type="nucleotide sequence ID" value="NZ_FCOL02000023.1"/>
</dbReference>
<dbReference type="Pfam" id="PF01764">
    <property type="entry name" value="Lipase_3"/>
    <property type="match status" value="1"/>
</dbReference>
<dbReference type="OrthoDB" id="5522031at2"/>
<dbReference type="Gene3D" id="3.40.50.1820">
    <property type="entry name" value="alpha/beta hydrolase"/>
    <property type="match status" value="1"/>
</dbReference>
<gene>
    <name evidence="2" type="ORF">AWB67_03956</name>
</gene>
<feature type="domain" description="Fungal lipase-type" evidence="1">
    <location>
        <begin position="92"/>
        <end position="215"/>
    </location>
</feature>
<comment type="caution">
    <text evidence="2">The sequence shown here is derived from an EMBL/GenBank/DDBJ whole genome shotgun (WGS) entry which is preliminary data.</text>
</comment>
<evidence type="ECO:0000259" key="1">
    <source>
        <dbReference type="Pfam" id="PF01764"/>
    </source>
</evidence>
<dbReference type="SUPFAM" id="SSF53474">
    <property type="entry name" value="alpha/beta-Hydrolases"/>
    <property type="match status" value="1"/>
</dbReference>
<organism evidence="2 3">
    <name type="scientific">Caballeronia terrestris</name>
    <dbReference type="NCBI Taxonomy" id="1226301"/>
    <lineage>
        <taxon>Bacteria</taxon>
        <taxon>Pseudomonadati</taxon>
        <taxon>Pseudomonadota</taxon>
        <taxon>Betaproteobacteria</taxon>
        <taxon>Burkholderiales</taxon>
        <taxon>Burkholderiaceae</taxon>
        <taxon>Caballeronia</taxon>
    </lineage>
</organism>